<protein>
    <submittedName>
        <fullName evidence="2">Glycosyltransferase</fullName>
    </submittedName>
</protein>
<dbReference type="SUPFAM" id="SSF53756">
    <property type="entry name" value="UDP-Glycosyltransferase/glycogen phosphorylase"/>
    <property type="match status" value="1"/>
</dbReference>
<dbReference type="Pfam" id="PF00534">
    <property type="entry name" value="Glycos_transf_1"/>
    <property type="match status" value="1"/>
</dbReference>
<feature type="domain" description="Glycosyl transferase family 1" evidence="1">
    <location>
        <begin position="224"/>
        <end position="374"/>
    </location>
</feature>
<dbReference type="EMBL" id="VTEU01000002">
    <property type="protein sequence ID" value="TYS60079.1"/>
    <property type="molecule type" value="Genomic_DNA"/>
</dbReference>
<dbReference type="GO" id="GO:0016757">
    <property type="term" value="F:glycosyltransferase activity"/>
    <property type="evidence" value="ECO:0007669"/>
    <property type="project" value="InterPro"/>
</dbReference>
<organism evidence="2 3">
    <name type="scientific">Sutcliffiella horikoshii</name>
    <dbReference type="NCBI Taxonomy" id="79883"/>
    <lineage>
        <taxon>Bacteria</taxon>
        <taxon>Bacillati</taxon>
        <taxon>Bacillota</taxon>
        <taxon>Bacilli</taxon>
        <taxon>Bacillales</taxon>
        <taxon>Bacillaceae</taxon>
        <taxon>Sutcliffiella</taxon>
    </lineage>
</organism>
<dbReference type="Proteomes" id="UP000323393">
    <property type="component" value="Unassembled WGS sequence"/>
</dbReference>
<dbReference type="AlphaFoldDB" id="A0AA95B7K3"/>
<proteinExistence type="predicted"/>
<reference evidence="2 3" key="1">
    <citation type="submission" date="2019-08" db="EMBL/GenBank/DDBJ databases">
        <title>Bacillus genomes from the desert of Cuatro Cienegas, Coahuila.</title>
        <authorList>
            <person name="Olmedo-Alvarez G."/>
        </authorList>
    </citation>
    <scope>NUCLEOTIDE SEQUENCE [LARGE SCALE GENOMIC DNA]</scope>
    <source>
        <strain evidence="2 3">CH88_3T</strain>
    </source>
</reference>
<dbReference type="PANTHER" id="PTHR12526">
    <property type="entry name" value="GLYCOSYLTRANSFERASE"/>
    <property type="match status" value="1"/>
</dbReference>
<evidence type="ECO:0000313" key="2">
    <source>
        <dbReference type="EMBL" id="TYS60079.1"/>
    </source>
</evidence>
<evidence type="ECO:0000259" key="1">
    <source>
        <dbReference type="Pfam" id="PF00534"/>
    </source>
</evidence>
<dbReference type="PANTHER" id="PTHR12526:SF630">
    <property type="entry name" value="GLYCOSYLTRANSFERASE"/>
    <property type="match status" value="1"/>
</dbReference>
<gene>
    <name evidence="2" type="ORF">FZC74_07995</name>
</gene>
<accession>A0AA95B7K3</accession>
<dbReference type="Gene3D" id="3.40.50.2000">
    <property type="entry name" value="Glycogen Phosphorylase B"/>
    <property type="match status" value="2"/>
</dbReference>
<dbReference type="RefSeq" id="WP_148965532.1">
    <property type="nucleotide sequence ID" value="NZ_VTEU01000002.1"/>
</dbReference>
<comment type="caution">
    <text evidence="2">The sequence shown here is derived from an EMBL/GenBank/DDBJ whole genome shotgun (WGS) entry which is preliminary data.</text>
</comment>
<evidence type="ECO:0000313" key="3">
    <source>
        <dbReference type="Proteomes" id="UP000323393"/>
    </source>
</evidence>
<dbReference type="CDD" id="cd03811">
    <property type="entry name" value="GT4_GT28_WabH-like"/>
    <property type="match status" value="1"/>
</dbReference>
<name>A0AA95B7K3_9BACI</name>
<dbReference type="InterPro" id="IPR001296">
    <property type="entry name" value="Glyco_trans_1"/>
</dbReference>
<sequence length="396" mass="45863">MKKKALIIINNLHCGGAEKALISLLETIDYTRYEVDLFLFKHEGLFLRNVPESVNVLKEPKNYSLFDMSIKKALNLTIKMKRIDLLIYRLLAGLIFKTEKNKAKCEQRVWKYIRHSLGVLEDEYDLAIGYLEKNPIYFCMEKVKAKRKVGFIHTHYSQLGMDPRYDRKYFEKLDNIITVSSECAVVLKKIFPACINKIEVMHNIISPKLIYSLANEKNELQQIEAIKIVSVGRLNLLKGHDLAIEACKKLVEEQFNIKWYVIGEGEERRRLELLIRETQLENHFFLLGVKENPYSYLKEASIYVHPSRFEGKSIAVDEAKILKKPIILTKFSTAKDQIQNEKNGLIVEMQAESIAAAVKRLLQNEKLRNSLINNLSKESLGTEAEIEKFYSLFQVG</sequence>